<organism evidence="2 3">
    <name type="scientific">Nocardiopsis rhodophaea</name>
    <dbReference type="NCBI Taxonomy" id="280238"/>
    <lineage>
        <taxon>Bacteria</taxon>
        <taxon>Bacillati</taxon>
        <taxon>Actinomycetota</taxon>
        <taxon>Actinomycetes</taxon>
        <taxon>Streptosporangiales</taxon>
        <taxon>Nocardiopsidaceae</taxon>
        <taxon>Nocardiopsis</taxon>
    </lineage>
</organism>
<evidence type="ECO:0000313" key="2">
    <source>
        <dbReference type="EMBL" id="GAA1994792.1"/>
    </source>
</evidence>
<sequence length="217" mass="23869">MGDGGSIRPGSTGRSTVLSEARLARLAARAVVVLAAGTMATGFLHWRAGLLVALLTAVTIPLLGRAASPIPATYRRGRLLRSLERAGYRILPERMSRHVAVGPGGVFLLDTRTWRHRVSRASRGWLIGGVPAERVMERLSRHAVRLEDALRLREWAAVRLVPVITVGGRLPQPVMRAGRALIARPRGAAAYIRRRPDVLTTEQVEEIADRIDMTFRR</sequence>
<dbReference type="Proteomes" id="UP001501585">
    <property type="component" value="Unassembled WGS sequence"/>
</dbReference>
<evidence type="ECO:0000313" key="3">
    <source>
        <dbReference type="Proteomes" id="UP001501585"/>
    </source>
</evidence>
<keyword evidence="1" id="KW-1133">Transmembrane helix</keyword>
<keyword evidence="1" id="KW-0472">Membrane</keyword>
<keyword evidence="1" id="KW-0812">Transmembrane</keyword>
<accession>A0ABP5EDX1</accession>
<evidence type="ECO:0008006" key="4">
    <source>
        <dbReference type="Google" id="ProtNLM"/>
    </source>
</evidence>
<proteinExistence type="predicted"/>
<dbReference type="RefSeq" id="WP_344100635.1">
    <property type="nucleotide sequence ID" value="NZ_BAAAPC010000007.1"/>
</dbReference>
<reference evidence="3" key="1">
    <citation type="journal article" date="2019" name="Int. J. Syst. Evol. Microbiol.">
        <title>The Global Catalogue of Microorganisms (GCM) 10K type strain sequencing project: providing services to taxonomists for standard genome sequencing and annotation.</title>
        <authorList>
            <consortium name="The Broad Institute Genomics Platform"/>
            <consortium name="The Broad Institute Genome Sequencing Center for Infectious Disease"/>
            <person name="Wu L."/>
            <person name="Ma J."/>
        </authorList>
    </citation>
    <scope>NUCLEOTIDE SEQUENCE [LARGE SCALE GENOMIC DNA]</scope>
    <source>
        <strain evidence="3">JCM 15313</strain>
    </source>
</reference>
<gene>
    <name evidence="2" type="ORF">GCM10009799_21220</name>
</gene>
<feature type="transmembrane region" description="Helical" evidence="1">
    <location>
        <begin position="50"/>
        <end position="68"/>
    </location>
</feature>
<comment type="caution">
    <text evidence="2">The sequence shown here is derived from an EMBL/GenBank/DDBJ whole genome shotgun (WGS) entry which is preliminary data.</text>
</comment>
<dbReference type="EMBL" id="BAAAPC010000007">
    <property type="protein sequence ID" value="GAA1994792.1"/>
    <property type="molecule type" value="Genomic_DNA"/>
</dbReference>
<keyword evidence="3" id="KW-1185">Reference proteome</keyword>
<evidence type="ECO:0000256" key="1">
    <source>
        <dbReference type="SAM" id="Phobius"/>
    </source>
</evidence>
<name>A0ABP5EDX1_9ACTN</name>
<protein>
    <recommendedName>
        <fullName evidence="4">NERD domain-containing protein</fullName>
    </recommendedName>
</protein>